<comment type="pathway">
    <text evidence="2">Lipid metabolism.</text>
</comment>
<evidence type="ECO:0000313" key="15">
    <source>
        <dbReference type="Proteomes" id="UP000565715"/>
    </source>
</evidence>
<comment type="catalytic activity">
    <reaction evidence="10 11">
        <text>an acyl-CoA + a 1,2-diacyl-sn-glycerol = a triacyl-sn-glycerol + CoA</text>
        <dbReference type="Rhea" id="RHEA:10868"/>
        <dbReference type="ChEBI" id="CHEBI:17815"/>
        <dbReference type="ChEBI" id="CHEBI:57287"/>
        <dbReference type="ChEBI" id="CHEBI:58342"/>
        <dbReference type="ChEBI" id="CHEBI:64615"/>
        <dbReference type="EC" id="2.3.1.20"/>
    </reaction>
</comment>
<evidence type="ECO:0000256" key="3">
    <source>
        <dbReference type="ARBA" id="ARBA00009587"/>
    </source>
</evidence>
<keyword evidence="8 11" id="KW-0443">Lipid metabolism</keyword>
<evidence type="ECO:0000259" key="13">
    <source>
        <dbReference type="Pfam" id="PF06974"/>
    </source>
</evidence>
<dbReference type="InterPro" id="IPR009721">
    <property type="entry name" value="O-acyltransferase_WSD1_C"/>
</dbReference>
<evidence type="ECO:0000256" key="11">
    <source>
        <dbReference type="RuleBase" id="RU361241"/>
    </source>
</evidence>
<gene>
    <name evidence="14" type="ORF">HGA13_07570</name>
</gene>
<dbReference type="Gene3D" id="3.30.559.10">
    <property type="entry name" value="Chloramphenicol acetyltransferase-like domain"/>
    <property type="match status" value="1"/>
</dbReference>
<evidence type="ECO:0000256" key="7">
    <source>
        <dbReference type="ARBA" id="ARBA00022798"/>
    </source>
</evidence>
<evidence type="ECO:0000256" key="5">
    <source>
        <dbReference type="ARBA" id="ARBA00022516"/>
    </source>
</evidence>
<keyword evidence="5 11" id="KW-0444">Lipid biosynthesis</keyword>
<dbReference type="EC" id="2.3.1.20" evidence="4 11"/>
<keyword evidence="6 11" id="KW-0808">Transferase</keyword>
<comment type="similarity">
    <text evidence="3 11">Belongs to the long-chain O-acyltransferase family.</text>
</comment>
<reference evidence="14 15" key="1">
    <citation type="submission" date="2020-04" db="EMBL/GenBank/DDBJ databases">
        <title>MicrobeNet Type strains.</title>
        <authorList>
            <person name="Nicholson A.C."/>
        </authorList>
    </citation>
    <scope>NUCLEOTIDE SEQUENCE [LARGE SCALE GENOMIC DNA]</scope>
    <source>
        <strain evidence="14 15">DSM 45078</strain>
    </source>
</reference>
<feature type="domain" description="O-acyltransferase WSD1 C-terminal" evidence="13">
    <location>
        <begin position="292"/>
        <end position="434"/>
    </location>
</feature>
<comment type="caution">
    <text evidence="14">The sequence shown here is derived from an EMBL/GenBank/DDBJ whole genome shotgun (WGS) entry which is preliminary data.</text>
</comment>
<evidence type="ECO:0000313" key="14">
    <source>
        <dbReference type="EMBL" id="NKY32931.1"/>
    </source>
</evidence>
<evidence type="ECO:0000256" key="9">
    <source>
        <dbReference type="ARBA" id="ARBA00023315"/>
    </source>
</evidence>
<organism evidence="14 15">
    <name type="scientific">Nocardia speluncae</name>
    <dbReference type="NCBI Taxonomy" id="419477"/>
    <lineage>
        <taxon>Bacteria</taxon>
        <taxon>Bacillati</taxon>
        <taxon>Actinomycetota</taxon>
        <taxon>Actinomycetes</taxon>
        <taxon>Mycobacteriales</taxon>
        <taxon>Nocardiaceae</taxon>
        <taxon>Nocardia</taxon>
    </lineage>
</organism>
<dbReference type="EMBL" id="JAAXOO010000002">
    <property type="protein sequence ID" value="NKY32931.1"/>
    <property type="molecule type" value="Genomic_DNA"/>
</dbReference>
<dbReference type="UniPathway" id="UPA00282"/>
<dbReference type="RefSeq" id="WP_068048669.1">
    <property type="nucleotide sequence ID" value="NZ_JAAXOO010000002.1"/>
</dbReference>
<dbReference type="InterPro" id="IPR014292">
    <property type="entry name" value="Acyl_transf_WS/DGAT"/>
</dbReference>
<name>A0A846X9K7_9NOCA</name>
<dbReference type="InterPro" id="IPR004255">
    <property type="entry name" value="O-acyltransferase_WSD1_N"/>
</dbReference>
<evidence type="ECO:0000256" key="10">
    <source>
        <dbReference type="ARBA" id="ARBA00048109"/>
    </source>
</evidence>
<dbReference type="GO" id="GO:0005886">
    <property type="term" value="C:plasma membrane"/>
    <property type="evidence" value="ECO:0007669"/>
    <property type="project" value="TreeGrafter"/>
</dbReference>
<dbReference type="GO" id="GO:0019432">
    <property type="term" value="P:triglyceride biosynthetic process"/>
    <property type="evidence" value="ECO:0007669"/>
    <property type="project" value="UniProtKB-UniPathway"/>
</dbReference>
<evidence type="ECO:0000256" key="2">
    <source>
        <dbReference type="ARBA" id="ARBA00005189"/>
    </source>
</evidence>
<keyword evidence="15" id="KW-1185">Reference proteome</keyword>
<evidence type="ECO:0000256" key="1">
    <source>
        <dbReference type="ARBA" id="ARBA00004771"/>
    </source>
</evidence>
<dbReference type="Proteomes" id="UP000565715">
    <property type="component" value="Unassembled WGS sequence"/>
</dbReference>
<proteinExistence type="inferred from homology"/>
<accession>A0A846X9K7</accession>
<comment type="pathway">
    <text evidence="1 11">Glycerolipid metabolism; triacylglycerol biosynthesis.</text>
</comment>
<keyword evidence="9 11" id="KW-0012">Acyltransferase</keyword>
<dbReference type="AlphaFoldDB" id="A0A846X9K7"/>
<dbReference type="Pfam" id="PF06974">
    <property type="entry name" value="WS_DGAT_C"/>
    <property type="match status" value="1"/>
</dbReference>
<dbReference type="SUPFAM" id="SSF52777">
    <property type="entry name" value="CoA-dependent acyltransferases"/>
    <property type="match status" value="2"/>
</dbReference>
<dbReference type="GO" id="GO:0001666">
    <property type="term" value="P:response to hypoxia"/>
    <property type="evidence" value="ECO:0007669"/>
    <property type="project" value="TreeGrafter"/>
</dbReference>
<evidence type="ECO:0000256" key="6">
    <source>
        <dbReference type="ARBA" id="ARBA00022679"/>
    </source>
</evidence>
<dbReference type="NCBIfam" id="TIGR02946">
    <property type="entry name" value="acyl_WS_DGAT"/>
    <property type="match status" value="1"/>
</dbReference>
<evidence type="ECO:0000256" key="8">
    <source>
        <dbReference type="ARBA" id="ARBA00023098"/>
    </source>
</evidence>
<protein>
    <recommendedName>
        <fullName evidence="4 11">Diacylglycerol O-acyltransferase</fullName>
        <ecNumber evidence="4 11">2.3.1.20</ecNumber>
    </recommendedName>
</protein>
<dbReference type="PANTHER" id="PTHR31650">
    <property type="entry name" value="O-ACYLTRANSFERASE (WSD1-LIKE) FAMILY PROTEIN"/>
    <property type="match status" value="1"/>
</dbReference>
<evidence type="ECO:0000259" key="12">
    <source>
        <dbReference type="Pfam" id="PF03007"/>
    </source>
</evidence>
<dbReference type="Pfam" id="PF03007">
    <property type="entry name" value="WS_DGAT_cat"/>
    <property type="match status" value="1"/>
</dbReference>
<dbReference type="GO" id="GO:0006071">
    <property type="term" value="P:glycerol metabolic process"/>
    <property type="evidence" value="ECO:0007669"/>
    <property type="project" value="UniProtKB-KW"/>
</dbReference>
<dbReference type="GO" id="GO:0071731">
    <property type="term" value="P:response to nitric oxide"/>
    <property type="evidence" value="ECO:0007669"/>
    <property type="project" value="TreeGrafter"/>
</dbReference>
<dbReference type="GO" id="GO:0051701">
    <property type="term" value="P:biological process involved in interaction with host"/>
    <property type="evidence" value="ECO:0007669"/>
    <property type="project" value="TreeGrafter"/>
</dbReference>
<dbReference type="InterPro" id="IPR023213">
    <property type="entry name" value="CAT-like_dom_sf"/>
</dbReference>
<dbReference type="GO" id="GO:0004144">
    <property type="term" value="F:diacylglycerol O-acyltransferase activity"/>
    <property type="evidence" value="ECO:0007669"/>
    <property type="project" value="UniProtKB-EC"/>
</dbReference>
<dbReference type="InterPro" id="IPR045034">
    <property type="entry name" value="O-acyltransferase_WSD1-like"/>
</dbReference>
<evidence type="ECO:0000256" key="4">
    <source>
        <dbReference type="ARBA" id="ARBA00013244"/>
    </source>
</evidence>
<sequence length="454" mass="50772">MTDSRLLETGFMDIEDTDRQVSLGIGTVAIVDGPPPSPDDLHEWLDRGLRRQPRLRQRIRRRVFDLRAPVWETDTHFDLGHHIRWAALPGPGRDTELEQLIANELTERLDRDHPLWTVVVVERLAGDRWALILEAHHTMLDGISEITLLESFCDPVAPDHREGPTVTRSRLGYAGRMKKAAQASVALPGSAVRAIRVLAPVLYAVIAPASDSSLNGPLGRRRRYTIARTHLPQVREVAATFDVTVNDVAVAAVAAAYRRLLSGRGEQPVPADLRIVIPISTREENRKQVLDNRVSAMIAHLPVEIDHPVRRLMTVHEQIRHHRARREADYEKSLLSWARRLPFGLMARVVRLAVAFPQRGVVTLATDIPGPQRLLTLGGRTVHELWPCIPIAMRIRTSVAVLSYRDQLTFGITGDYDTTPDIHTLSSGITAEIAVLAAHARRQRETQAAGNTLR</sequence>
<feature type="domain" description="O-acyltransferase WSD1-like N-terminal" evidence="12">
    <location>
        <begin position="10"/>
        <end position="249"/>
    </location>
</feature>
<keyword evidence="7 11" id="KW-0319">Glycerol metabolism</keyword>
<dbReference type="PANTHER" id="PTHR31650:SF1">
    <property type="entry name" value="WAX ESTER SYNTHASE_DIACYLGLYCEROL ACYLTRANSFERASE 4-RELATED"/>
    <property type="match status" value="1"/>
</dbReference>
<dbReference type="Gene3D" id="3.30.559.30">
    <property type="entry name" value="Nonribosomal peptide synthetase, condensation domain"/>
    <property type="match status" value="1"/>
</dbReference>